<dbReference type="SUPFAM" id="SSF48264">
    <property type="entry name" value="Cytochrome P450"/>
    <property type="match status" value="1"/>
</dbReference>
<keyword evidence="4 8" id="KW-0479">Metal-binding</keyword>
<dbReference type="PRINTS" id="PR00385">
    <property type="entry name" value="P450"/>
</dbReference>
<dbReference type="GO" id="GO:0016705">
    <property type="term" value="F:oxidoreductase activity, acting on paired donors, with incorporation or reduction of molecular oxygen"/>
    <property type="evidence" value="ECO:0007669"/>
    <property type="project" value="InterPro"/>
</dbReference>
<dbReference type="InterPro" id="IPR036396">
    <property type="entry name" value="Cyt_P450_sf"/>
</dbReference>
<dbReference type="InterPro" id="IPR017972">
    <property type="entry name" value="Cyt_P450_CS"/>
</dbReference>
<dbReference type="STRING" id="1088818.A0A2I0BFI7"/>
<dbReference type="Gene3D" id="1.10.630.10">
    <property type="entry name" value="Cytochrome P450"/>
    <property type="match status" value="2"/>
</dbReference>
<dbReference type="FunFam" id="1.10.630.10:FF:000126">
    <property type="entry name" value="Predicted protein"/>
    <property type="match status" value="1"/>
</dbReference>
<organism evidence="11 12">
    <name type="scientific">Apostasia shenzhenica</name>
    <dbReference type="NCBI Taxonomy" id="1088818"/>
    <lineage>
        <taxon>Eukaryota</taxon>
        <taxon>Viridiplantae</taxon>
        <taxon>Streptophyta</taxon>
        <taxon>Embryophyta</taxon>
        <taxon>Tracheophyta</taxon>
        <taxon>Spermatophyta</taxon>
        <taxon>Magnoliopsida</taxon>
        <taxon>Liliopsida</taxon>
        <taxon>Asparagales</taxon>
        <taxon>Orchidaceae</taxon>
        <taxon>Apostasioideae</taxon>
        <taxon>Apostasia</taxon>
    </lineage>
</organism>
<dbReference type="GO" id="GO:0005506">
    <property type="term" value="F:iron ion binding"/>
    <property type="evidence" value="ECO:0007669"/>
    <property type="project" value="InterPro"/>
</dbReference>
<keyword evidence="12" id="KW-1185">Reference proteome</keyword>
<evidence type="ECO:0000256" key="7">
    <source>
        <dbReference type="ARBA" id="ARBA00023033"/>
    </source>
</evidence>
<dbReference type="EMBL" id="KZ451885">
    <property type="protein sequence ID" value="PKA66534.1"/>
    <property type="molecule type" value="Genomic_DNA"/>
</dbReference>
<dbReference type="InterPro" id="IPR002401">
    <property type="entry name" value="Cyt_P450_E_grp-I"/>
</dbReference>
<dbReference type="AlphaFoldDB" id="A0A2I0BFI7"/>
<sequence>MALYLIGSLSNPWFLLLPPLVFFFISFLLGFSSCGSHRRSLPPGPPPLPIIGNLHELSHVIHVSFHRLSKEYGPLIYLKLGSTSVVIASSMEVASQILKTNDAIFSSRPPLTAITRFTYDGIDIGASPFGEYWKKMKRFGTVHFFNAAKVQSFRRIREEEVNVLINGIKKASLNGEPINVSERAVCLLQNIIFREVFSRRLSADGECKLSPYSDLIKDMMSMMTSFNVRDFFPSFWWLDFLTGWRIKLEKKFEQMNQIYEKEIQARLDMFFGGTDTSSVTIEWGMTELMKNSEVMKKAQEEVRRVVGHKGKVDEETDIKHLHYLKMVIMETLRLHPPTPLLAPRECLKDTKINGYDVPAKTIAVINVWSMGRDSKYWDDPHRFQPERFENKSINFWGNHFNFIPFGSGRRICPGITFAMANIELAFANILYSFDWKLPNGLTEKDIDTSEHVGLVTRKKDPLILMATPKSSYK</sequence>
<protein>
    <submittedName>
        <fullName evidence="11">Cytochrome P450 71A1</fullName>
    </submittedName>
</protein>
<feature type="transmembrane region" description="Helical" evidence="10">
    <location>
        <begin position="12"/>
        <end position="31"/>
    </location>
</feature>
<dbReference type="CDD" id="cd11072">
    <property type="entry name" value="CYP71-like"/>
    <property type="match status" value="1"/>
</dbReference>
<dbReference type="Pfam" id="PF00067">
    <property type="entry name" value="p450"/>
    <property type="match status" value="2"/>
</dbReference>
<evidence type="ECO:0000313" key="11">
    <source>
        <dbReference type="EMBL" id="PKA66534.1"/>
    </source>
</evidence>
<dbReference type="PROSITE" id="PS00086">
    <property type="entry name" value="CYTOCHROME_P450"/>
    <property type="match status" value="1"/>
</dbReference>
<dbReference type="GO" id="GO:0020037">
    <property type="term" value="F:heme binding"/>
    <property type="evidence" value="ECO:0007669"/>
    <property type="project" value="InterPro"/>
</dbReference>
<accession>A0A2I0BFI7</accession>
<dbReference type="GO" id="GO:0004497">
    <property type="term" value="F:monooxygenase activity"/>
    <property type="evidence" value="ECO:0007669"/>
    <property type="project" value="UniProtKB-KW"/>
</dbReference>
<name>A0A2I0BFI7_9ASPA</name>
<evidence type="ECO:0000256" key="10">
    <source>
        <dbReference type="SAM" id="Phobius"/>
    </source>
</evidence>
<keyword evidence="6 8" id="KW-0408">Iron</keyword>
<comment type="similarity">
    <text evidence="2 9">Belongs to the cytochrome P450 family.</text>
</comment>
<dbReference type="PANTHER" id="PTHR47955">
    <property type="entry name" value="CYTOCHROME P450 FAMILY 71 PROTEIN"/>
    <property type="match status" value="1"/>
</dbReference>
<evidence type="ECO:0000256" key="2">
    <source>
        <dbReference type="ARBA" id="ARBA00010617"/>
    </source>
</evidence>
<dbReference type="PANTHER" id="PTHR47955:SF8">
    <property type="entry name" value="CYTOCHROME P450 71D11-LIKE"/>
    <property type="match status" value="1"/>
</dbReference>
<evidence type="ECO:0000256" key="3">
    <source>
        <dbReference type="ARBA" id="ARBA00022617"/>
    </source>
</evidence>
<evidence type="ECO:0000256" key="8">
    <source>
        <dbReference type="PIRSR" id="PIRSR602401-1"/>
    </source>
</evidence>
<reference evidence="11 12" key="1">
    <citation type="journal article" date="2017" name="Nature">
        <title>The Apostasia genome and the evolution of orchids.</title>
        <authorList>
            <person name="Zhang G.Q."/>
            <person name="Liu K.W."/>
            <person name="Li Z."/>
            <person name="Lohaus R."/>
            <person name="Hsiao Y.Y."/>
            <person name="Niu S.C."/>
            <person name="Wang J.Y."/>
            <person name="Lin Y.C."/>
            <person name="Xu Q."/>
            <person name="Chen L.J."/>
            <person name="Yoshida K."/>
            <person name="Fujiwara S."/>
            <person name="Wang Z.W."/>
            <person name="Zhang Y.Q."/>
            <person name="Mitsuda N."/>
            <person name="Wang M."/>
            <person name="Liu G.H."/>
            <person name="Pecoraro L."/>
            <person name="Huang H.X."/>
            <person name="Xiao X.J."/>
            <person name="Lin M."/>
            <person name="Wu X.Y."/>
            <person name="Wu W.L."/>
            <person name="Chen Y.Y."/>
            <person name="Chang S.B."/>
            <person name="Sakamoto S."/>
            <person name="Ohme-Takagi M."/>
            <person name="Yagi M."/>
            <person name="Zeng S.J."/>
            <person name="Shen C.Y."/>
            <person name="Yeh C.M."/>
            <person name="Luo Y.B."/>
            <person name="Tsai W.C."/>
            <person name="Van de Peer Y."/>
            <person name="Liu Z.J."/>
        </authorList>
    </citation>
    <scope>NUCLEOTIDE SEQUENCE [LARGE SCALE GENOMIC DNA]</scope>
    <source>
        <strain evidence="12">cv. Shenzhen</strain>
        <tissue evidence="11">Stem</tissue>
    </source>
</reference>
<gene>
    <name evidence="11" type="primary">CYP71A1</name>
    <name evidence="11" type="ORF">AXF42_Ash003188</name>
</gene>
<evidence type="ECO:0000256" key="4">
    <source>
        <dbReference type="ARBA" id="ARBA00022723"/>
    </source>
</evidence>
<evidence type="ECO:0000256" key="6">
    <source>
        <dbReference type="ARBA" id="ARBA00023004"/>
    </source>
</evidence>
<dbReference type="PRINTS" id="PR00463">
    <property type="entry name" value="EP450I"/>
</dbReference>
<dbReference type="OrthoDB" id="2789670at2759"/>
<keyword evidence="10" id="KW-1133">Transmembrane helix</keyword>
<comment type="cofactor">
    <cofactor evidence="1 8">
        <name>heme</name>
        <dbReference type="ChEBI" id="CHEBI:30413"/>
    </cofactor>
</comment>
<evidence type="ECO:0000256" key="5">
    <source>
        <dbReference type="ARBA" id="ARBA00023002"/>
    </source>
</evidence>
<keyword evidence="5 9" id="KW-0560">Oxidoreductase</keyword>
<evidence type="ECO:0000313" key="12">
    <source>
        <dbReference type="Proteomes" id="UP000236161"/>
    </source>
</evidence>
<dbReference type="InterPro" id="IPR001128">
    <property type="entry name" value="Cyt_P450"/>
</dbReference>
<evidence type="ECO:0000256" key="1">
    <source>
        <dbReference type="ARBA" id="ARBA00001971"/>
    </source>
</evidence>
<proteinExistence type="inferred from homology"/>
<keyword evidence="7 9" id="KW-0503">Monooxygenase</keyword>
<keyword evidence="10" id="KW-0472">Membrane</keyword>
<feature type="binding site" description="axial binding residue" evidence="8">
    <location>
        <position position="412"/>
    </location>
    <ligand>
        <name>heme</name>
        <dbReference type="ChEBI" id="CHEBI:30413"/>
    </ligand>
    <ligandPart>
        <name>Fe</name>
        <dbReference type="ChEBI" id="CHEBI:18248"/>
    </ligandPart>
</feature>
<keyword evidence="10" id="KW-0812">Transmembrane</keyword>
<evidence type="ECO:0000256" key="9">
    <source>
        <dbReference type="RuleBase" id="RU000461"/>
    </source>
</evidence>
<keyword evidence="3 8" id="KW-0349">Heme</keyword>
<dbReference type="Proteomes" id="UP000236161">
    <property type="component" value="Unassembled WGS sequence"/>
</dbReference>